<dbReference type="Pfam" id="PF06941">
    <property type="entry name" value="NT5C"/>
    <property type="match status" value="1"/>
</dbReference>
<dbReference type="InterPro" id="IPR010708">
    <property type="entry name" value="5'(3')-deoxyribonucleotidase"/>
</dbReference>
<dbReference type="EMBL" id="QRDZ01000028">
    <property type="protein sequence ID" value="RED61976.1"/>
    <property type="molecule type" value="Genomic_DNA"/>
</dbReference>
<organism evidence="5 6">
    <name type="scientific">Cohnella phaseoli</name>
    <dbReference type="NCBI Taxonomy" id="456490"/>
    <lineage>
        <taxon>Bacteria</taxon>
        <taxon>Bacillati</taxon>
        <taxon>Bacillota</taxon>
        <taxon>Bacilli</taxon>
        <taxon>Bacillales</taxon>
        <taxon>Paenibacillaceae</taxon>
        <taxon>Cohnella</taxon>
    </lineage>
</organism>
<evidence type="ECO:0000313" key="6">
    <source>
        <dbReference type="Proteomes" id="UP000256977"/>
    </source>
</evidence>
<sequence>MRFGFDIDDTLLNLREHAFRTYNAKLNRQVDIEVFHALTCIPIHEAFGLTADEGREMWNTHRDEIYYSAPPFADAVEVLQELERRGHEVYYVTARKAEYCERTKKALIKAGFPVAEERFYCGMDDLDKVHIIRELELDYYFDDKPKVLETLSGLKAVTYVKDNAYNRHMDMPRIVGWQELLNLLQEDNC</sequence>
<comment type="caution">
    <text evidence="5">The sequence shown here is derived from an EMBL/GenBank/DDBJ whole genome shotgun (WGS) entry which is preliminary data.</text>
</comment>
<comment type="similarity">
    <text evidence="1 3">Belongs to the 5'(3')-deoxyribonucleotidase family.</text>
</comment>
<dbReference type="PIRSF" id="PIRSF021362">
    <property type="entry name" value="UCP021362_HAD"/>
    <property type="match status" value="1"/>
</dbReference>
<dbReference type="Proteomes" id="UP000256977">
    <property type="component" value="Unassembled WGS sequence"/>
</dbReference>
<proteinExistence type="inferred from homology"/>
<dbReference type="GO" id="GO:0009264">
    <property type="term" value="P:deoxyribonucleotide catabolic process"/>
    <property type="evidence" value="ECO:0007669"/>
    <property type="project" value="InterPro"/>
</dbReference>
<evidence type="ECO:0000256" key="2">
    <source>
        <dbReference type="ARBA" id="ARBA00022801"/>
    </source>
</evidence>
<evidence type="ECO:0000256" key="4">
    <source>
        <dbReference type="PIRSR" id="PIRSR610708-1"/>
    </source>
</evidence>
<dbReference type="PANTHER" id="PTHR35134">
    <property type="entry name" value="NUCLEOTIDASE YQFW-RELATED"/>
    <property type="match status" value="1"/>
</dbReference>
<dbReference type="InterPro" id="IPR052419">
    <property type="entry name" value="5_3-deoxyribonucleotidase-like"/>
</dbReference>
<name>A0A3D9ILJ9_9BACL</name>
<dbReference type="InterPro" id="IPR009206">
    <property type="entry name" value="Nucleotidase_putative"/>
</dbReference>
<keyword evidence="6" id="KW-1185">Reference proteome</keyword>
<dbReference type="PANTHER" id="PTHR35134:SF2">
    <property type="entry name" value="NUCLEOTIDASE YQFW-RELATED"/>
    <property type="match status" value="1"/>
</dbReference>
<dbReference type="GO" id="GO:0008253">
    <property type="term" value="F:5'-nucleotidase activity"/>
    <property type="evidence" value="ECO:0007669"/>
    <property type="project" value="InterPro"/>
</dbReference>
<dbReference type="SUPFAM" id="SSF56784">
    <property type="entry name" value="HAD-like"/>
    <property type="match status" value="1"/>
</dbReference>
<dbReference type="InterPro" id="IPR023214">
    <property type="entry name" value="HAD_sf"/>
</dbReference>
<feature type="active site" description="Proton donor" evidence="4">
    <location>
        <position position="8"/>
    </location>
</feature>
<protein>
    <recommendedName>
        <fullName evidence="3">Nucleotidase</fullName>
        <ecNumber evidence="3">3.1.3.-</ecNumber>
    </recommendedName>
</protein>
<evidence type="ECO:0000256" key="1">
    <source>
        <dbReference type="ARBA" id="ARBA00009589"/>
    </source>
</evidence>
<dbReference type="AlphaFoldDB" id="A0A3D9ILJ9"/>
<gene>
    <name evidence="5" type="ORF">DFP98_12885</name>
</gene>
<dbReference type="OrthoDB" id="573782at2"/>
<keyword evidence="2 3" id="KW-0378">Hydrolase</keyword>
<evidence type="ECO:0000313" key="5">
    <source>
        <dbReference type="EMBL" id="RED61976.1"/>
    </source>
</evidence>
<dbReference type="Gene3D" id="3.40.50.1000">
    <property type="entry name" value="HAD superfamily/HAD-like"/>
    <property type="match status" value="1"/>
</dbReference>
<dbReference type="InterPro" id="IPR036412">
    <property type="entry name" value="HAD-like_sf"/>
</dbReference>
<dbReference type="EC" id="3.1.3.-" evidence="3"/>
<feature type="active site" description="Nucleophile" evidence="4">
    <location>
        <position position="6"/>
    </location>
</feature>
<evidence type="ECO:0000256" key="3">
    <source>
        <dbReference type="PIRNR" id="PIRNR021362"/>
    </source>
</evidence>
<accession>A0A3D9ILJ9</accession>
<reference evidence="5 6" key="1">
    <citation type="submission" date="2018-07" db="EMBL/GenBank/DDBJ databases">
        <title>Genomic Encyclopedia of Type Strains, Phase III (KMG-III): the genomes of soil and plant-associated and newly described type strains.</title>
        <authorList>
            <person name="Whitman W."/>
        </authorList>
    </citation>
    <scope>NUCLEOTIDE SEQUENCE [LARGE SCALE GENOMIC DNA]</scope>
    <source>
        <strain evidence="5 6">CECT 7287</strain>
    </source>
</reference>
<dbReference type="RefSeq" id="WP_116064001.1">
    <property type="nucleotide sequence ID" value="NZ_QRDZ01000028.1"/>
</dbReference>